<feature type="non-terminal residue" evidence="2">
    <location>
        <position position="1"/>
    </location>
</feature>
<reference evidence="2 3" key="1">
    <citation type="submission" date="2023-08" db="EMBL/GenBank/DDBJ databases">
        <title>Implementing the SeqCode for naming new Mesorhizobium species isolated from Vachellia karroo root nodules.</title>
        <authorList>
            <person name="Van Lill M."/>
        </authorList>
    </citation>
    <scope>NUCLEOTIDE SEQUENCE [LARGE SCALE GENOMIC DNA]</scope>
    <source>
        <strain evidence="2 3">VK23A</strain>
    </source>
</reference>
<gene>
    <name evidence="2" type="ORF">RFM27_22780</name>
</gene>
<proteinExistence type="predicted"/>
<name>A0ABU4XJQ4_9HYPH</name>
<evidence type="ECO:0000256" key="1">
    <source>
        <dbReference type="SAM" id="MobiDB-lite"/>
    </source>
</evidence>
<protein>
    <submittedName>
        <fullName evidence="2">Uncharacterized protein</fullName>
    </submittedName>
</protein>
<sequence length="60" mass="6548">KHVLGQIDTKSDSLHDGRSPPLGFQHDQLGTFDAARGRPPIILWRSKEQSDAAQTIGSIP</sequence>
<feature type="region of interest" description="Disordered" evidence="1">
    <location>
        <begin position="1"/>
        <end position="28"/>
    </location>
</feature>
<dbReference type="EMBL" id="JAVIIZ010000015">
    <property type="protein sequence ID" value="MDX8474919.1"/>
    <property type="molecule type" value="Genomic_DNA"/>
</dbReference>
<comment type="caution">
    <text evidence="2">The sequence shown here is derived from an EMBL/GenBank/DDBJ whole genome shotgun (WGS) entry which is preliminary data.</text>
</comment>
<evidence type="ECO:0000313" key="3">
    <source>
        <dbReference type="Proteomes" id="UP001271780"/>
    </source>
</evidence>
<evidence type="ECO:0000313" key="2">
    <source>
        <dbReference type="EMBL" id="MDX8474919.1"/>
    </source>
</evidence>
<keyword evidence="3" id="KW-1185">Reference proteome</keyword>
<feature type="compositionally biased region" description="Basic and acidic residues" evidence="1">
    <location>
        <begin position="9"/>
        <end position="18"/>
    </location>
</feature>
<dbReference type="Proteomes" id="UP001271780">
    <property type="component" value="Unassembled WGS sequence"/>
</dbReference>
<accession>A0ABU4XJQ4</accession>
<organism evidence="2 3">
    <name type="scientific">Mesorhizobium dulcispinae</name>
    <dbReference type="NCBI Taxonomy" id="3072316"/>
    <lineage>
        <taxon>Bacteria</taxon>
        <taxon>Pseudomonadati</taxon>
        <taxon>Pseudomonadota</taxon>
        <taxon>Alphaproteobacteria</taxon>
        <taxon>Hyphomicrobiales</taxon>
        <taxon>Phyllobacteriaceae</taxon>
        <taxon>Mesorhizobium</taxon>
    </lineage>
</organism>
<dbReference type="RefSeq" id="WP_320317959.1">
    <property type="nucleotide sequence ID" value="NZ_JAVIIX010000014.1"/>
</dbReference>